<dbReference type="GO" id="GO:0004557">
    <property type="term" value="F:alpha-galactosidase activity"/>
    <property type="evidence" value="ECO:0007669"/>
    <property type="project" value="UniProtKB-EC"/>
</dbReference>
<dbReference type="Gene3D" id="2.60.40.1180">
    <property type="entry name" value="Golgi alpha-mannosidase II"/>
    <property type="match status" value="1"/>
</dbReference>
<dbReference type="STRING" id="149040.A0A194X9R3"/>
<dbReference type="PANTHER" id="PTHR11452">
    <property type="entry name" value="ALPHA-GALACTOSIDASE/ALPHA-N-ACETYLGALACTOSAMINIDASE"/>
    <property type="match status" value="1"/>
</dbReference>
<evidence type="ECO:0000256" key="9">
    <source>
        <dbReference type="ARBA" id="ARBA00023295"/>
    </source>
</evidence>
<dbReference type="Gene3D" id="3.20.20.70">
    <property type="entry name" value="Aldolase class I"/>
    <property type="match status" value="1"/>
</dbReference>
<organism evidence="13 14">
    <name type="scientific">Mollisia scopiformis</name>
    <name type="common">Conifer needle endophyte fungus</name>
    <name type="synonym">Phialocephala scopiformis</name>
    <dbReference type="NCBI Taxonomy" id="149040"/>
    <lineage>
        <taxon>Eukaryota</taxon>
        <taxon>Fungi</taxon>
        <taxon>Dikarya</taxon>
        <taxon>Ascomycota</taxon>
        <taxon>Pezizomycotina</taxon>
        <taxon>Leotiomycetes</taxon>
        <taxon>Helotiales</taxon>
        <taxon>Mollisiaceae</taxon>
        <taxon>Mollisia</taxon>
    </lineage>
</organism>
<dbReference type="SUPFAM" id="SSF51011">
    <property type="entry name" value="Glycosyl hydrolase domain"/>
    <property type="match status" value="1"/>
</dbReference>
<keyword evidence="8" id="KW-0325">Glycoprotein</keyword>
<evidence type="ECO:0000256" key="2">
    <source>
        <dbReference type="ARBA" id="ARBA00003969"/>
    </source>
</evidence>
<keyword evidence="9 10" id="KW-0326">Glycosidase</keyword>
<evidence type="ECO:0000256" key="3">
    <source>
        <dbReference type="ARBA" id="ARBA00004613"/>
    </source>
</evidence>
<evidence type="ECO:0000313" key="14">
    <source>
        <dbReference type="Proteomes" id="UP000070700"/>
    </source>
</evidence>
<dbReference type="InterPro" id="IPR017853">
    <property type="entry name" value="GH"/>
</dbReference>
<keyword evidence="14" id="KW-1185">Reference proteome</keyword>
<dbReference type="AlphaFoldDB" id="A0A194X9R3"/>
<protein>
    <recommendedName>
        <fullName evidence="10">Alpha-galactosidase</fullName>
        <ecNumber evidence="10">3.2.1.22</ecNumber>
    </recommendedName>
    <alternativeName>
        <fullName evidence="10">Melibiase</fullName>
    </alternativeName>
</protein>
<proteinExistence type="inferred from homology"/>
<evidence type="ECO:0000256" key="4">
    <source>
        <dbReference type="ARBA" id="ARBA00009743"/>
    </source>
</evidence>
<name>A0A194X9R3_MOLSC</name>
<gene>
    <name evidence="13" type="ORF">LY89DRAFT_617769</name>
</gene>
<feature type="chain" id="PRO_5008268005" description="Alpha-galactosidase" evidence="11">
    <location>
        <begin position="20"/>
        <end position="444"/>
    </location>
</feature>
<evidence type="ECO:0000256" key="5">
    <source>
        <dbReference type="ARBA" id="ARBA00022525"/>
    </source>
</evidence>
<comment type="function">
    <text evidence="2">Hydrolyzes a variety of simple alpha-D-galactoside as well as more complex molecules such as oligosaccharides and polysaccharides.</text>
</comment>
<feature type="domain" description="Alpha galactosidase C-terminal" evidence="12">
    <location>
        <begin position="358"/>
        <end position="432"/>
    </location>
</feature>
<dbReference type="PRINTS" id="PR00740">
    <property type="entry name" value="GLHYDRLASE27"/>
</dbReference>
<dbReference type="OrthoDB" id="5795902at2759"/>
<dbReference type="Pfam" id="PF16499">
    <property type="entry name" value="Melibiase_2"/>
    <property type="match status" value="2"/>
</dbReference>
<evidence type="ECO:0000256" key="1">
    <source>
        <dbReference type="ARBA" id="ARBA00001255"/>
    </source>
</evidence>
<dbReference type="GO" id="GO:0005975">
    <property type="term" value="P:carbohydrate metabolic process"/>
    <property type="evidence" value="ECO:0007669"/>
    <property type="project" value="InterPro"/>
</dbReference>
<dbReference type="KEGG" id="psco:LY89DRAFT_617769"/>
<evidence type="ECO:0000256" key="6">
    <source>
        <dbReference type="ARBA" id="ARBA00022729"/>
    </source>
</evidence>
<reference evidence="13 14" key="1">
    <citation type="submission" date="2015-10" db="EMBL/GenBank/DDBJ databases">
        <title>Full genome of DAOMC 229536 Phialocephala scopiformis, a fungal endophyte of spruce producing the potent anti-insectan compound rugulosin.</title>
        <authorList>
            <consortium name="DOE Joint Genome Institute"/>
            <person name="Walker A.K."/>
            <person name="Frasz S.L."/>
            <person name="Seifert K.A."/>
            <person name="Miller J.D."/>
            <person name="Mondo S.J."/>
            <person name="Labutti K."/>
            <person name="Lipzen A."/>
            <person name="Dockter R."/>
            <person name="Kennedy M."/>
            <person name="Grigoriev I.V."/>
            <person name="Spatafora J.W."/>
        </authorList>
    </citation>
    <scope>NUCLEOTIDE SEQUENCE [LARGE SCALE GENOMIC DNA]</scope>
    <source>
        <strain evidence="13 14">CBS 120377</strain>
    </source>
</reference>
<evidence type="ECO:0000256" key="7">
    <source>
        <dbReference type="ARBA" id="ARBA00022801"/>
    </source>
</evidence>
<dbReference type="SUPFAM" id="SSF51445">
    <property type="entry name" value="(Trans)glycosidases"/>
    <property type="match status" value="1"/>
</dbReference>
<dbReference type="GeneID" id="28820538"/>
<evidence type="ECO:0000256" key="11">
    <source>
        <dbReference type="SAM" id="SignalP"/>
    </source>
</evidence>
<comment type="subcellular location">
    <subcellularLocation>
        <location evidence="3">Secreted</location>
    </subcellularLocation>
</comment>
<keyword evidence="10" id="KW-1015">Disulfide bond</keyword>
<dbReference type="InterPro" id="IPR041233">
    <property type="entry name" value="Melibiase_C"/>
</dbReference>
<evidence type="ECO:0000313" key="13">
    <source>
        <dbReference type="EMBL" id="KUJ16512.1"/>
    </source>
</evidence>
<keyword evidence="7 10" id="KW-0378">Hydrolase</keyword>
<dbReference type="EMBL" id="KQ947416">
    <property type="protein sequence ID" value="KUJ16512.1"/>
    <property type="molecule type" value="Genomic_DNA"/>
</dbReference>
<dbReference type="CDD" id="cd14792">
    <property type="entry name" value="GH27"/>
    <property type="match status" value="1"/>
</dbReference>
<dbReference type="InterPro" id="IPR002241">
    <property type="entry name" value="Glyco_hydro_27"/>
</dbReference>
<feature type="signal peptide" evidence="11">
    <location>
        <begin position="1"/>
        <end position="19"/>
    </location>
</feature>
<keyword evidence="6 11" id="KW-0732">Signal</keyword>
<evidence type="ECO:0000259" key="12">
    <source>
        <dbReference type="Pfam" id="PF17801"/>
    </source>
</evidence>
<evidence type="ECO:0000256" key="8">
    <source>
        <dbReference type="ARBA" id="ARBA00023180"/>
    </source>
</evidence>
<accession>A0A194X9R3</accession>
<dbReference type="PANTHER" id="PTHR11452:SF61">
    <property type="entry name" value="ALPHA-GALACTOSIDASE B-RELATED"/>
    <property type="match status" value="1"/>
</dbReference>
<dbReference type="PROSITE" id="PS00512">
    <property type="entry name" value="ALPHA_GALACTOSIDASE"/>
    <property type="match status" value="1"/>
</dbReference>
<comment type="catalytic activity">
    <reaction evidence="1 10">
        <text>Hydrolysis of terminal, non-reducing alpha-D-galactose residues in alpha-D-galactosides, including galactose oligosaccharides, galactomannans and galactolipids.</text>
        <dbReference type="EC" id="3.2.1.22"/>
    </reaction>
</comment>
<dbReference type="GO" id="GO:0005576">
    <property type="term" value="C:extracellular region"/>
    <property type="evidence" value="ECO:0007669"/>
    <property type="project" value="UniProtKB-SubCell"/>
</dbReference>
<evidence type="ECO:0000256" key="10">
    <source>
        <dbReference type="RuleBase" id="RU361168"/>
    </source>
</evidence>
<dbReference type="InParanoid" id="A0A194X9R3"/>
<dbReference type="EC" id="3.2.1.22" evidence="10"/>
<dbReference type="Proteomes" id="UP000070700">
    <property type="component" value="Unassembled WGS sequence"/>
</dbReference>
<dbReference type="InterPro" id="IPR013780">
    <property type="entry name" value="Glyco_hydro_b"/>
</dbReference>
<keyword evidence="5" id="KW-0964">Secreted</keyword>
<sequence>MMFISITLAIWLAISQVQCLVQKDDVGKLPALGWNSWNAFACDINETKLLTAANQIVSLGLKDSGYEYVNIDDCWAVKSGRDNKTGQIIPDPIKFPSGIDGLAKSIHSLGLKIGIYGSAGTETCAGYPAQLGHEYLDAATFAAWGIDYFKYDNCYVPSNWTDPYDACVPDQWQKYGPFVNGTCAKSSTDAPTGYNWSTSNTAHRYAIMRDALLAQNRTILYSLCEWGQADVVTWGNATGNSWRMSGDINPWWARVAEILNENTFLLNSVNFWGHNDMDMLEIGNGNLTLAESRSHFAFWAAMKSPLIIGTALDVLPATHVAILRNKYLLAFHQDPLFGAPATPYKWGTNPDWTFNATNPAEYWSGESSQGTLVLALNTLGTKAPKTIVWKEVPHLEKEHDAFQVTDIWSGESLGCVSKGIEIKVEAHDTVGYIVGEKCAPMFSS</sequence>
<dbReference type="Pfam" id="PF17801">
    <property type="entry name" value="Melibiase_C"/>
    <property type="match status" value="1"/>
</dbReference>
<dbReference type="InterPro" id="IPR000111">
    <property type="entry name" value="Glyco_hydro_27/36_CS"/>
</dbReference>
<dbReference type="InterPro" id="IPR013785">
    <property type="entry name" value="Aldolase_TIM"/>
</dbReference>
<dbReference type="RefSeq" id="XP_018070867.1">
    <property type="nucleotide sequence ID" value="XM_018210812.1"/>
</dbReference>
<comment type="similarity">
    <text evidence="4 10">Belongs to the glycosyl hydrolase 27 family.</text>
</comment>